<dbReference type="OrthoDB" id="671208at2"/>
<dbReference type="AlphaFoldDB" id="A0A5M9H735"/>
<name>A0A5M9H735_9SPHI</name>
<comment type="caution">
    <text evidence="1">The sequence shown here is derived from an EMBL/GenBank/DDBJ whole genome shotgun (WGS) entry which is preliminary data.</text>
</comment>
<evidence type="ECO:0000313" key="1">
    <source>
        <dbReference type="EMBL" id="KAA8482400.1"/>
    </source>
</evidence>
<dbReference type="RefSeq" id="WP_141815788.1">
    <property type="nucleotide sequence ID" value="NZ_VFPL01000001.1"/>
</dbReference>
<evidence type="ECO:0000313" key="2">
    <source>
        <dbReference type="Proteomes" id="UP000322918"/>
    </source>
</evidence>
<organism evidence="1 2">
    <name type="scientific">Arcticibacter tournemirensis</name>
    <dbReference type="NCBI Taxonomy" id="699437"/>
    <lineage>
        <taxon>Bacteria</taxon>
        <taxon>Pseudomonadati</taxon>
        <taxon>Bacteroidota</taxon>
        <taxon>Sphingobacteriia</taxon>
        <taxon>Sphingobacteriales</taxon>
        <taxon>Sphingobacteriaceae</taxon>
        <taxon>Arcticibacter</taxon>
    </lineage>
</organism>
<keyword evidence="2" id="KW-1185">Reference proteome</keyword>
<sequence length="91" mass="10270">MDQRERMKTEVERWRQSGLSQKEFCKGLGMKAGTFGYWVSRSKESEKKKGFIPLAPPAGSVDAIEVSYPNGVRIKVPALDLKAISQLIHLY</sequence>
<protein>
    <submittedName>
        <fullName evidence="1">IS66 family insertion sequence element accessory protein TnpB</fullName>
    </submittedName>
</protein>
<proteinExistence type="predicted"/>
<gene>
    <name evidence="1" type="ORF">F1649_11855</name>
</gene>
<accession>A0A5M9H735</accession>
<dbReference type="NCBIfam" id="NF047593">
    <property type="entry name" value="IS66_ISAeme5_TnpA"/>
    <property type="match status" value="1"/>
</dbReference>
<dbReference type="EMBL" id="VWNE01000017">
    <property type="protein sequence ID" value="KAA8482400.1"/>
    <property type="molecule type" value="Genomic_DNA"/>
</dbReference>
<dbReference type="Proteomes" id="UP000322918">
    <property type="component" value="Unassembled WGS sequence"/>
</dbReference>
<reference evidence="1 2" key="1">
    <citation type="submission" date="2019-09" db="EMBL/GenBank/DDBJ databases">
        <title>Pararcticibacter amylolyticus gen. nov., sp. nov., isolated from a rottenly hemp rope, and reclassification of Pedobacter tournemirensis as Pararcticibacter tournemirensis comb. nov.</title>
        <authorList>
            <person name="Cai Y."/>
        </authorList>
    </citation>
    <scope>NUCLEOTIDE SEQUENCE [LARGE SCALE GENOMIC DNA]</scope>
    <source>
        <strain evidence="1 2">TF5-37.2-LB10</strain>
    </source>
</reference>